<protein>
    <submittedName>
        <fullName evidence="1">Uncharacterized protein</fullName>
    </submittedName>
</protein>
<organism evidence="1 2">
    <name type="scientific">Exophiala xenobiotica</name>
    <dbReference type="NCBI Taxonomy" id="348802"/>
    <lineage>
        <taxon>Eukaryota</taxon>
        <taxon>Fungi</taxon>
        <taxon>Dikarya</taxon>
        <taxon>Ascomycota</taxon>
        <taxon>Pezizomycotina</taxon>
        <taxon>Eurotiomycetes</taxon>
        <taxon>Chaetothyriomycetidae</taxon>
        <taxon>Chaetothyriales</taxon>
        <taxon>Herpotrichiellaceae</taxon>
        <taxon>Exophiala</taxon>
    </lineage>
</organism>
<name>A0A0D2BHM7_9EURO</name>
<gene>
    <name evidence="1" type="ORF">PV05_10476</name>
</gene>
<dbReference type="AlphaFoldDB" id="A0A0D2BHM7"/>
<reference evidence="1 2" key="1">
    <citation type="submission" date="2015-01" db="EMBL/GenBank/DDBJ databases">
        <title>The Genome Sequence of Exophiala xenobiotica CBS118157.</title>
        <authorList>
            <consortium name="The Broad Institute Genomics Platform"/>
            <person name="Cuomo C."/>
            <person name="de Hoog S."/>
            <person name="Gorbushina A."/>
            <person name="Stielow B."/>
            <person name="Teixiera M."/>
            <person name="Abouelleil A."/>
            <person name="Chapman S.B."/>
            <person name="Priest M."/>
            <person name="Young S.K."/>
            <person name="Wortman J."/>
            <person name="Nusbaum C."/>
            <person name="Birren B."/>
        </authorList>
    </citation>
    <scope>NUCLEOTIDE SEQUENCE [LARGE SCALE GENOMIC DNA]</scope>
    <source>
        <strain evidence="1 2">CBS 118157</strain>
    </source>
</reference>
<proteinExistence type="predicted"/>
<dbReference type="Proteomes" id="UP000054342">
    <property type="component" value="Unassembled WGS sequence"/>
</dbReference>
<evidence type="ECO:0000313" key="1">
    <source>
        <dbReference type="EMBL" id="KIW51791.1"/>
    </source>
</evidence>
<dbReference type="RefSeq" id="XP_013312375.1">
    <property type="nucleotide sequence ID" value="XM_013456921.1"/>
</dbReference>
<dbReference type="HOGENOM" id="CLU_1532570_0_0_1"/>
<evidence type="ECO:0000313" key="2">
    <source>
        <dbReference type="Proteomes" id="UP000054342"/>
    </source>
</evidence>
<dbReference type="STRING" id="348802.A0A0D2BHM7"/>
<sequence length="175" mass="19011">MRSQHIVPGIAQISKLSGCFGQLADLSIAVRRSGGDRNEVLIYHMLGGLPKLQTLELCLVPSPPRIFPSDQWESQPFTAEAHSPVRNGHVKDLLINIALDEALARSIFDAISSAKGSSSHPLERLTVHPFGGQVATLGWPSVIDTDLLMVTAVIGHLWEVKRGERDDDETDAICA</sequence>
<dbReference type="EMBL" id="KN847322">
    <property type="protein sequence ID" value="KIW51791.1"/>
    <property type="molecule type" value="Genomic_DNA"/>
</dbReference>
<dbReference type="GeneID" id="25332384"/>
<accession>A0A0D2BHM7</accession>
<keyword evidence="2" id="KW-1185">Reference proteome</keyword>
<dbReference type="OrthoDB" id="4161769at2759"/>